<proteinExistence type="predicted"/>
<evidence type="ECO:0000256" key="3">
    <source>
        <dbReference type="ARBA" id="ARBA00023125"/>
    </source>
</evidence>
<evidence type="ECO:0000313" key="9">
    <source>
        <dbReference type="Proteomes" id="UP001231189"/>
    </source>
</evidence>
<dbReference type="PANTHER" id="PTHR31391">
    <property type="entry name" value="B3 DOMAIN-CONTAINING PROTEIN OS11G0197600-RELATED"/>
    <property type="match status" value="1"/>
</dbReference>
<dbReference type="Proteomes" id="UP001231189">
    <property type="component" value="Unassembled WGS sequence"/>
</dbReference>
<dbReference type="CDD" id="cd10017">
    <property type="entry name" value="B3_DNA"/>
    <property type="match status" value="2"/>
</dbReference>
<dbReference type="InterPro" id="IPR003340">
    <property type="entry name" value="B3_DNA-bd"/>
</dbReference>
<keyword evidence="4" id="KW-0804">Transcription</keyword>
<dbReference type="Gene3D" id="2.40.330.10">
    <property type="entry name" value="DNA-binding pseudobarrel domain"/>
    <property type="match status" value="2"/>
</dbReference>
<feature type="compositionally biased region" description="Polar residues" evidence="6">
    <location>
        <begin position="363"/>
        <end position="373"/>
    </location>
</feature>
<evidence type="ECO:0000313" key="8">
    <source>
        <dbReference type="EMBL" id="KAK1645446.1"/>
    </source>
</evidence>
<feature type="region of interest" description="Disordered" evidence="6">
    <location>
        <begin position="239"/>
        <end position="373"/>
    </location>
</feature>
<name>A0AAD8S5S7_LOLMU</name>
<keyword evidence="3" id="KW-0238">DNA-binding</keyword>
<dbReference type="EMBL" id="JAUUTY010000004">
    <property type="protein sequence ID" value="KAK1645446.1"/>
    <property type="molecule type" value="Genomic_DNA"/>
</dbReference>
<feature type="domain" description="TF-B3" evidence="7">
    <location>
        <begin position="406"/>
        <end position="510"/>
    </location>
</feature>
<feature type="compositionally biased region" description="Polar residues" evidence="6">
    <location>
        <begin position="243"/>
        <end position="261"/>
    </location>
</feature>
<reference evidence="8" key="1">
    <citation type="submission" date="2023-07" db="EMBL/GenBank/DDBJ databases">
        <title>A chromosome-level genome assembly of Lolium multiflorum.</title>
        <authorList>
            <person name="Chen Y."/>
            <person name="Copetti D."/>
            <person name="Kolliker R."/>
            <person name="Studer B."/>
        </authorList>
    </citation>
    <scope>NUCLEOTIDE SEQUENCE</scope>
    <source>
        <strain evidence="8">02402/16</strain>
        <tissue evidence="8">Leaf</tissue>
    </source>
</reference>
<evidence type="ECO:0000256" key="1">
    <source>
        <dbReference type="ARBA" id="ARBA00004123"/>
    </source>
</evidence>
<comment type="caution">
    <text evidence="8">The sequence shown here is derived from an EMBL/GenBank/DDBJ whole genome shotgun (WGS) entry which is preliminary data.</text>
</comment>
<dbReference type="GO" id="GO:0005634">
    <property type="term" value="C:nucleus"/>
    <property type="evidence" value="ECO:0007669"/>
    <property type="project" value="UniProtKB-SubCell"/>
</dbReference>
<feature type="compositionally biased region" description="Basic and acidic residues" evidence="6">
    <location>
        <begin position="307"/>
        <end position="317"/>
    </location>
</feature>
<dbReference type="PANTHER" id="PTHR31391:SF121">
    <property type="entry name" value="B3 DOMAIN-CONTAINING PROTEIN OS08G0325100-RELATED"/>
    <property type="match status" value="1"/>
</dbReference>
<sequence length="514" mass="56674">MDGSNPGSGGGGGCEMDDDGRCEVCAMWRDLANYKSDGAKKLLVVASDGCSDSLRIPQTVGGHEKSSSYSEAPSRIFGAISPCATCNHHVLNEQVVPDRGHCHTSNDIFYTTLPGCCLTKAQDEKVQEIARSKKLEIPLHVAAMNKRNVDLKDSCVHIPLQLALGHFKDRKTKSTIQLEAPDKNIYSVGASKLNDDQIVLDSEWNSFVASHHIQEKDLLIFRSMENSHLEVLIIDPSGHEKTSSSFVMGNSSSTKETSGDSFHNVDPPPHAAENSSSTKEMSGDSVHIVDPPPHEVVELSSSDDDDIVRKGMRESCRVQKRVTRSSAKAQKMNSTSSPSTESGYEDRKPHHQAPANLGVVSEPRSTNLGGPSQRSYILARGATLALQVERKVEEKVHAIRSELPIYVKVMTTSNVYRIGMMRCEMAFCMEYASVAHLPGMKQALVLEVEGKTKLWDATLRVMRNNQRRICIGWKEFSQQNGLELGDICLFKRADGNNTSLKMMVYVIRKSEIDL</sequence>
<feature type="compositionally biased region" description="Polar residues" evidence="6">
    <location>
        <begin position="324"/>
        <end position="342"/>
    </location>
</feature>
<dbReference type="SMART" id="SM01019">
    <property type="entry name" value="B3"/>
    <property type="match status" value="2"/>
</dbReference>
<evidence type="ECO:0000256" key="4">
    <source>
        <dbReference type="ARBA" id="ARBA00023163"/>
    </source>
</evidence>
<evidence type="ECO:0000256" key="6">
    <source>
        <dbReference type="SAM" id="MobiDB-lite"/>
    </source>
</evidence>
<dbReference type="SUPFAM" id="SSF101936">
    <property type="entry name" value="DNA-binding pseudobarrel domain"/>
    <property type="match status" value="2"/>
</dbReference>
<dbReference type="AlphaFoldDB" id="A0AAD8S5S7"/>
<keyword evidence="5" id="KW-0539">Nucleus</keyword>
<comment type="subcellular location">
    <subcellularLocation>
        <location evidence="1">Nucleus</location>
    </subcellularLocation>
</comment>
<organism evidence="8 9">
    <name type="scientific">Lolium multiflorum</name>
    <name type="common">Italian ryegrass</name>
    <name type="synonym">Lolium perenne subsp. multiflorum</name>
    <dbReference type="NCBI Taxonomy" id="4521"/>
    <lineage>
        <taxon>Eukaryota</taxon>
        <taxon>Viridiplantae</taxon>
        <taxon>Streptophyta</taxon>
        <taxon>Embryophyta</taxon>
        <taxon>Tracheophyta</taxon>
        <taxon>Spermatophyta</taxon>
        <taxon>Magnoliopsida</taxon>
        <taxon>Liliopsida</taxon>
        <taxon>Poales</taxon>
        <taxon>Poaceae</taxon>
        <taxon>BOP clade</taxon>
        <taxon>Pooideae</taxon>
        <taxon>Poodae</taxon>
        <taxon>Poeae</taxon>
        <taxon>Poeae Chloroplast Group 2 (Poeae type)</taxon>
        <taxon>Loliodinae</taxon>
        <taxon>Loliinae</taxon>
        <taxon>Lolium</taxon>
    </lineage>
</organism>
<evidence type="ECO:0000256" key="5">
    <source>
        <dbReference type="ARBA" id="ARBA00023242"/>
    </source>
</evidence>
<protein>
    <recommendedName>
        <fullName evidence="7">TF-B3 domain-containing protein</fullName>
    </recommendedName>
</protein>
<dbReference type="Pfam" id="PF02362">
    <property type="entry name" value="B3"/>
    <property type="match status" value="2"/>
</dbReference>
<dbReference type="GO" id="GO:0003677">
    <property type="term" value="F:DNA binding"/>
    <property type="evidence" value="ECO:0007669"/>
    <property type="project" value="UniProtKB-KW"/>
</dbReference>
<dbReference type="InterPro" id="IPR015300">
    <property type="entry name" value="DNA-bd_pseudobarrel_sf"/>
</dbReference>
<evidence type="ECO:0000259" key="7">
    <source>
        <dbReference type="PROSITE" id="PS50863"/>
    </source>
</evidence>
<gene>
    <name evidence="8" type="ORF">QYE76_063251</name>
</gene>
<keyword evidence="2" id="KW-0805">Transcription regulation</keyword>
<evidence type="ECO:0000256" key="2">
    <source>
        <dbReference type="ARBA" id="ARBA00023015"/>
    </source>
</evidence>
<keyword evidence="9" id="KW-1185">Reference proteome</keyword>
<dbReference type="InterPro" id="IPR044837">
    <property type="entry name" value="REM16-like"/>
</dbReference>
<dbReference type="PROSITE" id="PS50863">
    <property type="entry name" value="B3"/>
    <property type="match status" value="1"/>
</dbReference>
<accession>A0AAD8S5S7</accession>